<protein>
    <recommendedName>
        <fullName evidence="2">7 transmembrane helices usually fused to an inactive transglutaminase domain-containing protein</fullName>
    </recommendedName>
</protein>
<sequence>MKNATAHIAVWLLIIFCLSFGATPVLASSGLVSGVSSETVALLLLLPLVATLVSVMHYVLGISGYGIFMPTMMAVVMMSTGVVGGLILFASILGISILSNLILKKLKLHFWPARSMGLMMISVVVIGLMNFLKDISVYSVLFMILLAEEFVRTQLAKSKKEAISLTVGTLVLAMVGAIILNARGIQKMVLDNPMVTILIVVVVNIMVGNYKGIRLTEIKRFKNAIRRK</sequence>
<comment type="caution">
    <text evidence="3">The sequence shown here is derived from an EMBL/GenBank/DDBJ whole genome shotgun (WGS) entry which is preliminary data.</text>
</comment>
<keyword evidence="1" id="KW-1133">Transmembrane helix</keyword>
<keyword evidence="1" id="KW-0472">Membrane</keyword>
<name>A0A2M7BPB9_9BACT</name>
<feature type="transmembrane region" description="Helical" evidence="1">
    <location>
        <begin position="110"/>
        <end position="129"/>
    </location>
</feature>
<dbReference type="Proteomes" id="UP000229191">
    <property type="component" value="Unassembled WGS sequence"/>
</dbReference>
<reference evidence="4" key="1">
    <citation type="submission" date="2017-09" db="EMBL/GenBank/DDBJ databases">
        <title>Depth-based differentiation of microbial function through sediment-hosted aquifers and enrichment of novel symbionts in the deep terrestrial subsurface.</title>
        <authorList>
            <person name="Probst A.J."/>
            <person name="Ladd B."/>
            <person name="Jarett J.K."/>
            <person name="Geller-Mcgrath D.E."/>
            <person name="Sieber C.M.K."/>
            <person name="Emerson J.B."/>
            <person name="Anantharaman K."/>
            <person name="Thomas B.C."/>
            <person name="Malmstrom R."/>
            <person name="Stieglmeier M."/>
            <person name="Klingl A."/>
            <person name="Woyke T."/>
            <person name="Ryan C.M."/>
            <person name="Banfield J.F."/>
        </authorList>
    </citation>
    <scope>NUCLEOTIDE SEQUENCE [LARGE SCALE GENOMIC DNA]</scope>
</reference>
<evidence type="ECO:0000259" key="2">
    <source>
        <dbReference type="Pfam" id="PF14402"/>
    </source>
</evidence>
<accession>A0A2M7BPB9</accession>
<feature type="transmembrane region" description="Helical" evidence="1">
    <location>
        <begin position="194"/>
        <end position="213"/>
    </location>
</feature>
<feature type="transmembrane region" description="Helical" evidence="1">
    <location>
        <begin position="72"/>
        <end position="98"/>
    </location>
</feature>
<evidence type="ECO:0000256" key="1">
    <source>
        <dbReference type="SAM" id="Phobius"/>
    </source>
</evidence>
<keyword evidence="1" id="KW-0812">Transmembrane</keyword>
<feature type="transmembrane region" description="Helical" evidence="1">
    <location>
        <begin position="163"/>
        <end position="182"/>
    </location>
</feature>
<feature type="domain" description="7 transmembrane helices usually fused to an inactive transglutaminase" evidence="2">
    <location>
        <begin position="40"/>
        <end position="223"/>
    </location>
</feature>
<dbReference type="AlphaFoldDB" id="A0A2M7BPB9"/>
<dbReference type="Pfam" id="PF14402">
    <property type="entry name" value="7TM_transglut"/>
    <property type="match status" value="1"/>
</dbReference>
<gene>
    <name evidence="3" type="ORF">COS53_02675</name>
</gene>
<dbReference type="InterPro" id="IPR025840">
    <property type="entry name" value="7TM_transglut"/>
</dbReference>
<organism evidence="3 4">
    <name type="scientific">Candidatus Shapirobacteria bacterium CG03_land_8_20_14_0_80_35_14</name>
    <dbReference type="NCBI Taxonomy" id="1974878"/>
    <lineage>
        <taxon>Bacteria</taxon>
        <taxon>Candidatus Shapironibacteriota</taxon>
    </lineage>
</organism>
<evidence type="ECO:0000313" key="3">
    <source>
        <dbReference type="EMBL" id="PIV07315.1"/>
    </source>
</evidence>
<proteinExistence type="predicted"/>
<feature type="transmembrane region" description="Helical" evidence="1">
    <location>
        <begin position="6"/>
        <end position="27"/>
    </location>
</feature>
<dbReference type="EMBL" id="PEVB01000074">
    <property type="protein sequence ID" value="PIV07315.1"/>
    <property type="molecule type" value="Genomic_DNA"/>
</dbReference>
<feature type="transmembrane region" description="Helical" evidence="1">
    <location>
        <begin position="39"/>
        <end position="60"/>
    </location>
</feature>
<evidence type="ECO:0000313" key="4">
    <source>
        <dbReference type="Proteomes" id="UP000229191"/>
    </source>
</evidence>